<evidence type="ECO:0000256" key="1">
    <source>
        <dbReference type="SAM" id="MobiDB-lite"/>
    </source>
</evidence>
<gene>
    <name evidence="3" type="ORF">FRZ44_30930</name>
</gene>
<evidence type="ECO:0000313" key="4">
    <source>
        <dbReference type="Proteomes" id="UP000326202"/>
    </source>
</evidence>
<dbReference type="AlphaFoldDB" id="A0A5J6MNY9"/>
<sequence>MVSKFFAVAGLTFGLAVAALGTGPSAWAAENDMHGVDLLNPGAQFAPQVPMGLSPSGSMTAPASSRDGALSTFREPLLRQNPETPNLHPTSRTPNFFNDCTGAPTLPSQQIGSDETFCGFGER</sequence>
<feature type="signal peptide" evidence="2">
    <location>
        <begin position="1"/>
        <end position="28"/>
    </location>
</feature>
<evidence type="ECO:0000313" key="3">
    <source>
        <dbReference type="EMBL" id="QEX17790.1"/>
    </source>
</evidence>
<accession>A0A5J6MNY9</accession>
<reference evidence="3 4" key="1">
    <citation type="submission" date="2019-08" db="EMBL/GenBank/DDBJ databases">
        <title>Hyperibacter terrae gen. nov., sp. nov. and Hyperibacter viscosus sp. nov., two new members in the family Rhodospirillaceae isolated from the rhizosphere of Hypericum perforatum.</title>
        <authorList>
            <person name="Noviana Z."/>
        </authorList>
    </citation>
    <scope>NUCLEOTIDE SEQUENCE [LARGE SCALE GENOMIC DNA]</scope>
    <source>
        <strain evidence="3 4">R5913</strain>
    </source>
</reference>
<name>A0A5J6MNY9_9PROT</name>
<keyword evidence="2" id="KW-0732">Signal</keyword>
<evidence type="ECO:0000256" key="2">
    <source>
        <dbReference type="SAM" id="SignalP"/>
    </source>
</evidence>
<proteinExistence type="predicted"/>
<dbReference type="Proteomes" id="UP000326202">
    <property type="component" value="Chromosome"/>
</dbReference>
<dbReference type="EMBL" id="CP042906">
    <property type="protein sequence ID" value="QEX17790.1"/>
    <property type="molecule type" value="Genomic_DNA"/>
</dbReference>
<organism evidence="3 4">
    <name type="scientific">Hypericibacter terrae</name>
    <dbReference type="NCBI Taxonomy" id="2602015"/>
    <lineage>
        <taxon>Bacteria</taxon>
        <taxon>Pseudomonadati</taxon>
        <taxon>Pseudomonadota</taxon>
        <taxon>Alphaproteobacteria</taxon>
        <taxon>Rhodospirillales</taxon>
        <taxon>Dongiaceae</taxon>
        <taxon>Hypericibacter</taxon>
    </lineage>
</organism>
<feature type="region of interest" description="Disordered" evidence="1">
    <location>
        <begin position="51"/>
        <end position="123"/>
    </location>
</feature>
<protein>
    <submittedName>
        <fullName evidence="3">Uncharacterized protein</fullName>
    </submittedName>
</protein>
<feature type="chain" id="PRO_5023838601" evidence="2">
    <location>
        <begin position="29"/>
        <end position="123"/>
    </location>
</feature>
<dbReference type="KEGG" id="htq:FRZ44_30930"/>
<feature type="compositionally biased region" description="Polar residues" evidence="1">
    <location>
        <begin position="81"/>
        <end position="98"/>
    </location>
</feature>
<dbReference type="RefSeq" id="WP_151178009.1">
    <property type="nucleotide sequence ID" value="NZ_CP042906.1"/>
</dbReference>
<keyword evidence="4" id="KW-1185">Reference proteome</keyword>